<evidence type="ECO:0000256" key="3">
    <source>
        <dbReference type="ARBA" id="ARBA00007012"/>
    </source>
</evidence>
<comment type="catalytic activity">
    <reaction evidence="17 18">
        <text>a ubiquinone + NADH + 5 H(+)(in) = a ubiquinol + NAD(+) + 4 H(+)(out)</text>
        <dbReference type="Rhea" id="RHEA:29091"/>
        <dbReference type="Rhea" id="RHEA-COMP:9565"/>
        <dbReference type="Rhea" id="RHEA-COMP:9566"/>
        <dbReference type="ChEBI" id="CHEBI:15378"/>
        <dbReference type="ChEBI" id="CHEBI:16389"/>
        <dbReference type="ChEBI" id="CHEBI:17976"/>
        <dbReference type="ChEBI" id="CHEBI:57540"/>
        <dbReference type="ChEBI" id="CHEBI:57945"/>
        <dbReference type="EC" id="7.1.1.2"/>
    </reaction>
</comment>
<dbReference type="PRINTS" id="PR01436">
    <property type="entry name" value="NADHDHGNASE2"/>
</dbReference>
<dbReference type="GO" id="GO:0006120">
    <property type="term" value="P:mitochondrial electron transport, NADH to ubiquinone"/>
    <property type="evidence" value="ECO:0007669"/>
    <property type="project" value="InterPro"/>
</dbReference>
<feature type="transmembrane region" description="Helical" evidence="18">
    <location>
        <begin position="92"/>
        <end position="112"/>
    </location>
</feature>
<keyword evidence="7 18" id="KW-0679">Respiratory chain</keyword>
<feature type="transmembrane region" description="Helical" evidence="18">
    <location>
        <begin position="170"/>
        <end position="189"/>
    </location>
</feature>
<accession>A0A6G6A4F5</accession>
<evidence type="ECO:0000256" key="16">
    <source>
        <dbReference type="ARBA" id="ARBA00023136"/>
    </source>
</evidence>
<evidence type="ECO:0000256" key="14">
    <source>
        <dbReference type="ARBA" id="ARBA00023075"/>
    </source>
</evidence>
<gene>
    <name evidence="20" type="primary">ND2</name>
</gene>
<evidence type="ECO:0000256" key="9">
    <source>
        <dbReference type="ARBA" id="ARBA00022792"/>
    </source>
</evidence>
<evidence type="ECO:0000256" key="8">
    <source>
        <dbReference type="ARBA" id="ARBA00022692"/>
    </source>
</evidence>
<dbReference type="GO" id="GO:0008137">
    <property type="term" value="F:NADH dehydrogenase (ubiquinone) activity"/>
    <property type="evidence" value="ECO:0007669"/>
    <property type="project" value="UniProtKB-EC"/>
</dbReference>
<feature type="transmembrane region" description="Helical" evidence="18">
    <location>
        <begin position="60"/>
        <end position="80"/>
    </location>
</feature>
<evidence type="ECO:0000256" key="2">
    <source>
        <dbReference type="ARBA" id="ARBA00004448"/>
    </source>
</evidence>
<feature type="transmembrane region" description="Helical" evidence="18">
    <location>
        <begin position="132"/>
        <end position="158"/>
    </location>
</feature>
<keyword evidence="10 18" id="KW-1278">Translocase</keyword>
<keyword evidence="6" id="KW-0813">Transport</keyword>
<keyword evidence="13 18" id="KW-0520">NAD</keyword>
<dbReference type="EMBL" id="MK409686">
    <property type="protein sequence ID" value="QID03186.1"/>
    <property type="molecule type" value="Genomic_DNA"/>
</dbReference>
<protein>
    <recommendedName>
        <fullName evidence="5 18">NADH-ubiquinone oxidoreductase chain 2</fullName>
        <ecNumber evidence="4 18">7.1.1.2</ecNumber>
    </recommendedName>
</protein>
<keyword evidence="15 18" id="KW-0496">Mitochondrion</keyword>
<evidence type="ECO:0000259" key="19">
    <source>
        <dbReference type="Pfam" id="PF00361"/>
    </source>
</evidence>
<dbReference type="AlphaFoldDB" id="A0A6G6A4F5"/>
<comment type="subcellular location">
    <subcellularLocation>
        <location evidence="2 18">Mitochondrion inner membrane</location>
        <topology evidence="2 18">Multi-pass membrane protein</topology>
    </subcellularLocation>
</comment>
<feature type="transmembrane region" description="Helical" evidence="18">
    <location>
        <begin position="312"/>
        <end position="333"/>
    </location>
</feature>
<dbReference type="InterPro" id="IPR003917">
    <property type="entry name" value="NADH_UbQ_OxRdtase_chain2"/>
</dbReference>
<dbReference type="PANTHER" id="PTHR46552:SF1">
    <property type="entry name" value="NADH-UBIQUINONE OXIDOREDUCTASE CHAIN 2"/>
    <property type="match status" value="1"/>
</dbReference>
<feature type="transmembrane region" description="Helical" evidence="18">
    <location>
        <begin position="265"/>
        <end position="286"/>
    </location>
</feature>
<evidence type="ECO:0000313" key="20">
    <source>
        <dbReference type="EMBL" id="QID03186.1"/>
    </source>
</evidence>
<keyword evidence="12 18" id="KW-1133">Transmembrane helix</keyword>
<sequence length="334" mass="37752">MLMNPTKMIYIFAVMFGTILACSSSSWILAWVGLEINLMSFTPILINKLNSITLELTIKYFLVQAMASMIVITSSVISFFNINESMLPELNTLLLISLSMKTGVAPFHFWFPQIMEYANWFQALMILTWQKIAPMILLSFTLNFFIPVIILTSALVGMIGGLNQTTLKKILTYSSIIHSAWMISILYLSDLVWCQYFFIYSILTLSVIVPAAVTQLQHISSINTMKINIKMKIMMFINMLSLAGLPPFLGFAAKMVSINIMVYSHFSFIILSSLIVSSLVAFYFYARLIYSSLLLFSSKLNLINQLPQTDKFLTHFILLSFLGNSAMSVLVLLT</sequence>
<feature type="transmembrane region" description="Helical" evidence="18">
    <location>
        <begin position="195"/>
        <end position="213"/>
    </location>
</feature>
<comment type="similarity">
    <text evidence="3 18">Belongs to the complex I subunit 2 family.</text>
</comment>
<dbReference type="GO" id="GO:0005743">
    <property type="term" value="C:mitochondrial inner membrane"/>
    <property type="evidence" value="ECO:0007669"/>
    <property type="project" value="UniProtKB-SubCell"/>
</dbReference>
<comment type="function">
    <text evidence="1">Core subunit of the mitochondrial membrane respiratory chain NADH dehydrogenase (Complex I) that is believed to belong to the minimal assembly required for catalysis. Complex I functions in the transfer of electrons from NADH to the respiratory chain. The immediate electron acceptor for the enzyme is believed to be ubiquinone.</text>
</comment>
<evidence type="ECO:0000256" key="7">
    <source>
        <dbReference type="ARBA" id="ARBA00022660"/>
    </source>
</evidence>
<name>A0A6G6A4F5_9HEXA</name>
<keyword evidence="14 18" id="KW-0830">Ubiquinone</keyword>
<keyword evidence="11 18" id="KW-0249">Electron transport</keyword>
<geneLocation type="mitochondrion" evidence="20"/>
<dbReference type="PROSITE" id="PS51257">
    <property type="entry name" value="PROKAR_LIPOPROTEIN"/>
    <property type="match status" value="1"/>
</dbReference>
<reference evidence="20" key="1">
    <citation type="journal article" date="2020" name="Mitochondrial DNA Part B Resour">
        <title>Complete mitochondrial genome of Pseudachorutes palmiensis (Collembola: Neanuridae).</title>
        <authorList>
            <person name="Dong J."/>
            <person name="Zhang F."/>
            <person name="Wang X."/>
        </authorList>
    </citation>
    <scope>NUCLEOTIDE SEQUENCE</scope>
</reference>
<evidence type="ECO:0000256" key="4">
    <source>
        <dbReference type="ARBA" id="ARBA00012944"/>
    </source>
</evidence>
<evidence type="ECO:0000256" key="10">
    <source>
        <dbReference type="ARBA" id="ARBA00022967"/>
    </source>
</evidence>
<dbReference type="PANTHER" id="PTHR46552">
    <property type="entry name" value="NADH-UBIQUINONE OXIDOREDUCTASE CHAIN 2"/>
    <property type="match status" value="1"/>
</dbReference>
<dbReference type="Pfam" id="PF00361">
    <property type="entry name" value="Proton_antipo_M"/>
    <property type="match status" value="1"/>
</dbReference>
<evidence type="ECO:0000256" key="1">
    <source>
        <dbReference type="ARBA" id="ARBA00003257"/>
    </source>
</evidence>
<evidence type="ECO:0000256" key="15">
    <source>
        <dbReference type="ARBA" id="ARBA00023128"/>
    </source>
</evidence>
<keyword evidence="16 18" id="KW-0472">Membrane</keyword>
<proteinExistence type="inferred from homology"/>
<keyword evidence="8 18" id="KW-0812">Transmembrane</keyword>
<evidence type="ECO:0000256" key="17">
    <source>
        <dbReference type="ARBA" id="ARBA00049551"/>
    </source>
</evidence>
<comment type="function">
    <text evidence="18">Core subunit of the mitochondrial membrane respiratory chain NADH dehydrogenase (Complex I) which catalyzes electron transfer from NADH through the respiratory chain, using ubiquinone as an electron acceptor. Essential for the catalytic activity and assembly of complex I.</text>
</comment>
<evidence type="ECO:0000256" key="11">
    <source>
        <dbReference type="ARBA" id="ARBA00022982"/>
    </source>
</evidence>
<evidence type="ECO:0000256" key="12">
    <source>
        <dbReference type="ARBA" id="ARBA00022989"/>
    </source>
</evidence>
<dbReference type="InterPro" id="IPR050175">
    <property type="entry name" value="Complex_I_Subunit_2"/>
</dbReference>
<organism evidence="20">
    <name type="scientific">Ceratophysella communis</name>
    <dbReference type="NCBI Taxonomy" id="1519100"/>
    <lineage>
        <taxon>Eukaryota</taxon>
        <taxon>Metazoa</taxon>
        <taxon>Ecdysozoa</taxon>
        <taxon>Arthropoda</taxon>
        <taxon>Hexapoda</taxon>
        <taxon>Collembola</taxon>
        <taxon>Poduromorpha</taxon>
        <taxon>Poduroidea</taxon>
        <taxon>Hypogastruridae</taxon>
        <taxon>Ceratophysella</taxon>
    </lineage>
</organism>
<evidence type="ECO:0000256" key="13">
    <source>
        <dbReference type="ARBA" id="ARBA00023027"/>
    </source>
</evidence>
<feature type="transmembrane region" description="Helical" evidence="18">
    <location>
        <begin position="233"/>
        <end position="253"/>
    </location>
</feature>
<evidence type="ECO:0000256" key="5">
    <source>
        <dbReference type="ARBA" id="ARBA00021008"/>
    </source>
</evidence>
<evidence type="ECO:0000256" key="6">
    <source>
        <dbReference type="ARBA" id="ARBA00022448"/>
    </source>
</evidence>
<keyword evidence="9 18" id="KW-0999">Mitochondrion inner membrane</keyword>
<evidence type="ECO:0000256" key="18">
    <source>
        <dbReference type="RuleBase" id="RU003403"/>
    </source>
</evidence>
<feature type="domain" description="NADH:quinone oxidoreductase/Mrp antiporter transmembrane" evidence="19">
    <location>
        <begin position="24"/>
        <end position="276"/>
    </location>
</feature>
<feature type="unsure residue" description="D or N" evidence="20">
    <location>
        <position position="310"/>
    </location>
</feature>
<dbReference type="EC" id="7.1.1.2" evidence="4 18"/>
<dbReference type="InterPro" id="IPR001750">
    <property type="entry name" value="ND/Mrp_TM"/>
</dbReference>